<feature type="transmembrane region" description="Helical" evidence="2">
    <location>
        <begin position="82"/>
        <end position="103"/>
    </location>
</feature>
<gene>
    <name evidence="3" type="ORF">F1654_08435</name>
</gene>
<dbReference type="EMBL" id="VWOJ01000002">
    <property type="protein sequence ID" value="KAA5803817.1"/>
    <property type="molecule type" value="Genomic_DNA"/>
</dbReference>
<keyword evidence="4" id="KW-1185">Reference proteome</keyword>
<feature type="transmembrane region" description="Helical" evidence="2">
    <location>
        <begin position="196"/>
        <end position="219"/>
    </location>
</feature>
<evidence type="ECO:0000256" key="2">
    <source>
        <dbReference type="SAM" id="Phobius"/>
    </source>
</evidence>
<sequence>MSPPGDNKSHRSVTYEAAMTESPTETRAASRPLIGTGLIALAAGFNLAYAGLVWAYEYPAILRRPAAEALALYAQGGAGLTALWHAFALSAFLLIPAACAISLERGHLVRQPGLAVSAAITGALAGAVQAAALWRWVFALPPMTGADADPLQAAFAFDLLNHYAGAGLGEHMGQLLTALFLVQCAALQAGARARVLAVLAALSAALIALGTGESLSLALGLADPGFSLATIAGFAGFSFWLAGAGLRALTGPRVPPAA</sequence>
<reference evidence="3 4" key="1">
    <citation type="submission" date="2019-09" db="EMBL/GenBank/DDBJ databases">
        <authorList>
            <person name="Kevbrin V."/>
            <person name="Grouzdev D.S."/>
        </authorList>
    </citation>
    <scope>NUCLEOTIDE SEQUENCE [LARGE SCALE GENOMIC DNA]</scope>
    <source>
        <strain evidence="3 4">G-192</strain>
    </source>
</reference>
<feature type="transmembrane region" description="Helical" evidence="2">
    <location>
        <begin position="225"/>
        <end position="246"/>
    </location>
</feature>
<dbReference type="Pfam" id="PF14329">
    <property type="entry name" value="DUF4386"/>
    <property type="match status" value="1"/>
</dbReference>
<keyword evidence="2" id="KW-0472">Membrane</keyword>
<evidence type="ECO:0000256" key="1">
    <source>
        <dbReference type="SAM" id="MobiDB-lite"/>
    </source>
</evidence>
<evidence type="ECO:0000313" key="4">
    <source>
        <dbReference type="Proteomes" id="UP000325122"/>
    </source>
</evidence>
<dbReference type="AlphaFoldDB" id="A0A5M6ZJF3"/>
<dbReference type="InterPro" id="IPR025495">
    <property type="entry name" value="DUF4386"/>
</dbReference>
<feature type="transmembrane region" description="Helical" evidence="2">
    <location>
        <begin position="115"/>
        <end position="137"/>
    </location>
</feature>
<keyword evidence="2" id="KW-0812">Transmembrane</keyword>
<organism evidence="3 4">
    <name type="scientific">Alkalicaulis satelles</name>
    <dbReference type="NCBI Taxonomy" id="2609175"/>
    <lineage>
        <taxon>Bacteria</taxon>
        <taxon>Pseudomonadati</taxon>
        <taxon>Pseudomonadota</taxon>
        <taxon>Alphaproteobacteria</taxon>
        <taxon>Maricaulales</taxon>
        <taxon>Maricaulaceae</taxon>
        <taxon>Alkalicaulis</taxon>
    </lineage>
</organism>
<evidence type="ECO:0000313" key="3">
    <source>
        <dbReference type="EMBL" id="KAA5803817.1"/>
    </source>
</evidence>
<dbReference type="Proteomes" id="UP000325122">
    <property type="component" value="Unassembled WGS sequence"/>
</dbReference>
<proteinExistence type="predicted"/>
<protein>
    <submittedName>
        <fullName evidence="3">DUF4386 family protein</fullName>
    </submittedName>
</protein>
<feature type="transmembrane region" description="Helical" evidence="2">
    <location>
        <begin position="171"/>
        <end position="189"/>
    </location>
</feature>
<comment type="caution">
    <text evidence="3">The sequence shown here is derived from an EMBL/GenBank/DDBJ whole genome shotgun (WGS) entry which is preliminary data.</text>
</comment>
<keyword evidence="2" id="KW-1133">Transmembrane helix</keyword>
<feature type="transmembrane region" description="Helical" evidence="2">
    <location>
        <begin position="33"/>
        <end position="56"/>
    </location>
</feature>
<feature type="region of interest" description="Disordered" evidence="1">
    <location>
        <begin position="1"/>
        <end position="22"/>
    </location>
</feature>
<name>A0A5M6ZJF3_9PROT</name>
<accession>A0A5M6ZJF3</accession>